<dbReference type="AlphaFoldDB" id="A0A382NAS6"/>
<dbReference type="EMBL" id="UINC01098938">
    <property type="protein sequence ID" value="SVC57830.1"/>
    <property type="molecule type" value="Genomic_DNA"/>
</dbReference>
<sequence>MKRREIEFSYWLTLQNRVLNHGFVTIATNPNNAKQFWMPTPRGIKVYKTVLNLTKRNRLFKGPKFTNKQLVDYKENEKHSYMTTKNWLIEKKFIR</sequence>
<accession>A0A382NAS6</accession>
<organism evidence="1">
    <name type="scientific">marine metagenome</name>
    <dbReference type="NCBI Taxonomy" id="408172"/>
    <lineage>
        <taxon>unclassified sequences</taxon>
        <taxon>metagenomes</taxon>
        <taxon>ecological metagenomes</taxon>
    </lineage>
</organism>
<name>A0A382NAS6_9ZZZZ</name>
<proteinExistence type="predicted"/>
<gene>
    <name evidence="1" type="ORF">METZ01_LOCUS310684</name>
</gene>
<evidence type="ECO:0000313" key="1">
    <source>
        <dbReference type="EMBL" id="SVC57830.1"/>
    </source>
</evidence>
<reference evidence="1" key="1">
    <citation type="submission" date="2018-05" db="EMBL/GenBank/DDBJ databases">
        <authorList>
            <person name="Lanie J.A."/>
            <person name="Ng W.-L."/>
            <person name="Kazmierczak K.M."/>
            <person name="Andrzejewski T.M."/>
            <person name="Davidsen T.M."/>
            <person name="Wayne K.J."/>
            <person name="Tettelin H."/>
            <person name="Glass J.I."/>
            <person name="Rusch D."/>
            <person name="Podicherti R."/>
            <person name="Tsui H.-C.T."/>
            <person name="Winkler M.E."/>
        </authorList>
    </citation>
    <scope>NUCLEOTIDE SEQUENCE</scope>
</reference>
<feature type="non-terminal residue" evidence="1">
    <location>
        <position position="95"/>
    </location>
</feature>
<protein>
    <submittedName>
        <fullName evidence="1">Uncharacterized protein</fullName>
    </submittedName>
</protein>